<protein>
    <submittedName>
        <fullName evidence="2">Toprim domain-containing protein</fullName>
    </submittedName>
</protein>
<dbReference type="Gene3D" id="3.40.50.300">
    <property type="entry name" value="P-loop containing nucleotide triphosphate hydrolases"/>
    <property type="match status" value="1"/>
</dbReference>
<dbReference type="PROSITE" id="PS51199">
    <property type="entry name" value="SF4_HELICASE"/>
    <property type="match status" value="1"/>
</dbReference>
<organism evidence="2 3">
    <name type="scientific">Spiribacter pallidus</name>
    <dbReference type="NCBI Taxonomy" id="1987936"/>
    <lineage>
        <taxon>Bacteria</taxon>
        <taxon>Pseudomonadati</taxon>
        <taxon>Pseudomonadota</taxon>
        <taxon>Gammaproteobacteria</taxon>
        <taxon>Chromatiales</taxon>
        <taxon>Ectothiorhodospiraceae</taxon>
        <taxon>Spiribacter</taxon>
    </lineage>
</organism>
<dbReference type="SUPFAM" id="SSF52540">
    <property type="entry name" value="P-loop containing nucleoside triphosphate hydrolases"/>
    <property type="match status" value="1"/>
</dbReference>
<dbReference type="EMBL" id="JBAKFM010000005">
    <property type="protein sequence ID" value="MEX0469927.1"/>
    <property type="molecule type" value="Genomic_DNA"/>
</dbReference>
<evidence type="ECO:0000313" key="2">
    <source>
        <dbReference type="EMBL" id="MEX0469927.1"/>
    </source>
</evidence>
<proteinExistence type="predicted"/>
<dbReference type="RefSeq" id="WP_367991136.1">
    <property type="nucleotide sequence ID" value="NZ_JBAKFM010000005.1"/>
</dbReference>
<feature type="domain" description="SF4 helicase" evidence="1">
    <location>
        <begin position="260"/>
        <end position="534"/>
    </location>
</feature>
<accession>A0ABV3TE49</accession>
<dbReference type="Pfam" id="PF03796">
    <property type="entry name" value="DnaB_C"/>
    <property type="match status" value="1"/>
</dbReference>
<dbReference type="InterPro" id="IPR034154">
    <property type="entry name" value="TOPRIM_DnaG/twinkle"/>
</dbReference>
<dbReference type="PANTHER" id="PTHR12873:SF0">
    <property type="entry name" value="TWINKLE MTDNA HELICASE"/>
    <property type="match status" value="1"/>
</dbReference>
<comment type="caution">
    <text evidence="2">The sequence shown here is derived from an EMBL/GenBank/DDBJ whole genome shotgun (WGS) entry which is preliminary data.</text>
</comment>
<gene>
    <name evidence="2" type="ORF">V6X73_09330</name>
</gene>
<name>A0ABV3TE49_9GAMM</name>
<keyword evidence="3" id="KW-1185">Reference proteome</keyword>
<dbReference type="InterPro" id="IPR027417">
    <property type="entry name" value="P-loop_NTPase"/>
</dbReference>
<dbReference type="SUPFAM" id="SSF56731">
    <property type="entry name" value="DNA primase core"/>
    <property type="match status" value="1"/>
</dbReference>
<evidence type="ECO:0000259" key="1">
    <source>
        <dbReference type="PROSITE" id="PS51199"/>
    </source>
</evidence>
<evidence type="ECO:0000313" key="3">
    <source>
        <dbReference type="Proteomes" id="UP001556709"/>
    </source>
</evidence>
<dbReference type="Gene3D" id="3.40.1360.10">
    <property type="match status" value="1"/>
</dbReference>
<dbReference type="InterPro" id="IPR027032">
    <property type="entry name" value="Twinkle-like"/>
</dbReference>
<dbReference type="Proteomes" id="UP001556709">
    <property type="component" value="Unassembled WGS sequence"/>
</dbReference>
<sequence>MALYQDHGGYCFSNCGYIRQSELDGSDTKTYRSRRDRKMSIWSPREINNFPLADLSHRGLSSEAVERYGIRQAVRPENGEPDEQAIFFPAGNGGGYKRKNRLTKKDTEIVGDYNGLFGQSVFSRGGRLLLITEGEEDAIALWQALKQQGKDYSVVSLPNGAGCGGIEKREVWDYITSFEAVMLAFDADEQGEQAVEKFAEIYSTEVKVKIVEMPEGCKDANDCIKQGKGQELVKACYRSKDYQPEMIIPGSEISYDMIREPIKPGYMLRSFPEFSNKMGGLRDGELGVVMAPPGVGKSTWVAEVGYELIRNTDDKVAWLFLEEDIKKATQRLVALDNDVPLAKYRLNPDIIPEEDARNSYNDLINNERTWFIDLGPSGRLSVDRLLHLLRYYRSQGVTRFIFDHISILFSHDDRDNERKLIDNVLSEVAAFCAATGSTMIMVAHIKRFDQKVYVKDDINDAQWLYIDPAMARGSGSFEQLAFWIAAIEPEKTEDERKGRMRINVKKNREWGFTGPCDVLHMDMNTGRLELSEPPEYDY</sequence>
<dbReference type="PANTHER" id="PTHR12873">
    <property type="entry name" value="T7-LIKE MITOCHONDRIAL DNA HELICASE"/>
    <property type="match status" value="1"/>
</dbReference>
<dbReference type="InterPro" id="IPR007694">
    <property type="entry name" value="DNA_helicase_DnaB-like_C"/>
</dbReference>
<dbReference type="CDD" id="cd01029">
    <property type="entry name" value="TOPRIM_primases"/>
    <property type="match status" value="1"/>
</dbReference>
<reference evidence="2 3" key="1">
    <citation type="submission" date="2024-02" db="EMBL/GenBank/DDBJ databases">
        <title>New especies of Spiribacter isolated from saline water.</title>
        <authorList>
            <person name="Leon M.J."/>
            <person name="De La Haba R."/>
            <person name="Sanchez-Porro C."/>
            <person name="Ventosa A."/>
        </authorList>
    </citation>
    <scope>NUCLEOTIDE SEQUENCE [LARGE SCALE GENOMIC DNA]</scope>
    <source>
        <strain evidence="3">ag22IC6-390</strain>
    </source>
</reference>
<dbReference type="Pfam" id="PF13155">
    <property type="entry name" value="Toprim_2"/>
    <property type="match status" value="1"/>
</dbReference>